<protein>
    <submittedName>
        <fullName evidence="9">Acyl-CoA reductase</fullName>
    </submittedName>
    <submittedName>
        <fullName evidence="8">Salicylaldehyde dehydrogenase</fullName>
    </submittedName>
</protein>
<dbReference type="EMBL" id="LAPV01000125">
    <property type="protein sequence ID" value="KKC32870.1"/>
    <property type="molecule type" value="Genomic_DNA"/>
</dbReference>
<dbReference type="Proteomes" id="UP000033519">
    <property type="component" value="Unassembled WGS sequence"/>
</dbReference>
<keyword evidence="4" id="KW-0520">NAD</keyword>
<accession>A0A0F5PW82</accession>
<name>A0A0F5PW82_9HYPH</name>
<gene>
    <name evidence="9" type="ORF">SAMN04488059_12517</name>
    <name evidence="8" type="ORF">WH91_11550</name>
</gene>
<keyword evidence="10" id="KW-1185">Reference proteome</keyword>
<evidence type="ECO:0000313" key="9">
    <source>
        <dbReference type="EMBL" id="SFD16694.1"/>
    </source>
</evidence>
<dbReference type="Proteomes" id="UP000182258">
    <property type="component" value="Unassembled WGS sequence"/>
</dbReference>
<evidence type="ECO:0000313" key="11">
    <source>
        <dbReference type="Proteomes" id="UP000182258"/>
    </source>
</evidence>
<dbReference type="PATRIC" id="fig|728005.3.peg.445"/>
<evidence type="ECO:0000256" key="2">
    <source>
        <dbReference type="ARBA" id="ARBA00022857"/>
    </source>
</evidence>
<evidence type="ECO:0000256" key="6">
    <source>
        <dbReference type="RuleBase" id="RU003345"/>
    </source>
</evidence>
<dbReference type="PANTHER" id="PTHR42986:SF1">
    <property type="entry name" value="BENZALDEHYDE DEHYDROGENASE YFMT"/>
    <property type="match status" value="1"/>
</dbReference>
<dbReference type="PANTHER" id="PTHR42986">
    <property type="entry name" value="BENZALDEHYDE DEHYDROGENASE YFMT"/>
    <property type="match status" value="1"/>
</dbReference>
<evidence type="ECO:0000313" key="8">
    <source>
        <dbReference type="EMBL" id="KKC32870.1"/>
    </source>
</evidence>
<comment type="similarity">
    <text evidence="1 6">Belongs to the aldehyde dehydrogenase family.</text>
</comment>
<evidence type="ECO:0000313" key="10">
    <source>
        <dbReference type="Proteomes" id="UP000033519"/>
    </source>
</evidence>
<dbReference type="FunFam" id="3.40.605.10:FF:000012">
    <property type="entry name" value="NAD-dependent succinate-semialdehyde dehydrogenase"/>
    <property type="match status" value="1"/>
</dbReference>
<dbReference type="AlphaFoldDB" id="A0A0F5PW82"/>
<organism evidence="9 11">
    <name type="scientific">Devosia psychrophila</name>
    <dbReference type="NCBI Taxonomy" id="728005"/>
    <lineage>
        <taxon>Bacteria</taxon>
        <taxon>Pseudomonadati</taxon>
        <taxon>Pseudomonadota</taxon>
        <taxon>Alphaproteobacteria</taxon>
        <taxon>Hyphomicrobiales</taxon>
        <taxon>Devosiaceae</taxon>
        <taxon>Devosia</taxon>
    </lineage>
</organism>
<evidence type="ECO:0000256" key="5">
    <source>
        <dbReference type="PROSITE-ProRule" id="PRU10007"/>
    </source>
</evidence>
<evidence type="ECO:0000256" key="4">
    <source>
        <dbReference type="ARBA" id="ARBA00023027"/>
    </source>
</evidence>
<dbReference type="FunFam" id="3.40.309.10:FF:000010">
    <property type="entry name" value="Gamma-aminobutyraldehyde dehydrogenase"/>
    <property type="match status" value="1"/>
</dbReference>
<dbReference type="EMBL" id="FOMB01000025">
    <property type="protein sequence ID" value="SFD16694.1"/>
    <property type="molecule type" value="Genomic_DNA"/>
</dbReference>
<dbReference type="OrthoDB" id="9812625at2"/>
<dbReference type="Pfam" id="PF00171">
    <property type="entry name" value="Aldedh"/>
    <property type="match status" value="1"/>
</dbReference>
<keyword evidence="3 6" id="KW-0560">Oxidoreductase</keyword>
<dbReference type="InterPro" id="IPR016163">
    <property type="entry name" value="Ald_DH_C"/>
</dbReference>
<evidence type="ECO:0000256" key="3">
    <source>
        <dbReference type="ARBA" id="ARBA00023002"/>
    </source>
</evidence>
<feature type="domain" description="Aldehyde dehydrogenase" evidence="7">
    <location>
        <begin position="19"/>
        <end position="472"/>
    </location>
</feature>
<dbReference type="InterPro" id="IPR015590">
    <property type="entry name" value="Aldehyde_DH_dom"/>
</dbReference>
<dbReference type="InterPro" id="IPR016161">
    <property type="entry name" value="Ald_DH/histidinol_DH"/>
</dbReference>
<dbReference type="Gene3D" id="3.40.309.10">
    <property type="entry name" value="Aldehyde Dehydrogenase, Chain A, domain 2"/>
    <property type="match status" value="1"/>
</dbReference>
<dbReference type="STRING" id="728005.SAMN04488059_12517"/>
<dbReference type="GO" id="GO:0016620">
    <property type="term" value="F:oxidoreductase activity, acting on the aldehyde or oxo group of donors, NAD or NADP as acceptor"/>
    <property type="evidence" value="ECO:0007669"/>
    <property type="project" value="InterPro"/>
</dbReference>
<evidence type="ECO:0000256" key="1">
    <source>
        <dbReference type="ARBA" id="ARBA00009986"/>
    </source>
</evidence>
<proteinExistence type="inferred from homology"/>
<dbReference type="RefSeq" id="WP_046171166.1">
    <property type="nucleotide sequence ID" value="NZ_FOMB01000025.1"/>
</dbReference>
<dbReference type="InterPro" id="IPR016162">
    <property type="entry name" value="Ald_DH_N"/>
</dbReference>
<reference evidence="9 11" key="2">
    <citation type="submission" date="2016-10" db="EMBL/GenBank/DDBJ databases">
        <authorList>
            <person name="de Groot N.N."/>
        </authorList>
    </citation>
    <scope>NUCLEOTIDE SEQUENCE [LARGE SCALE GENOMIC DNA]</scope>
    <source>
        <strain evidence="9 11">CGMCC 1.10210</strain>
    </source>
</reference>
<feature type="active site" evidence="5">
    <location>
        <position position="251"/>
    </location>
</feature>
<reference evidence="8 10" key="1">
    <citation type="submission" date="2015-03" db="EMBL/GenBank/DDBJ databases">
        <authorList>
            <person name="Lepp D."/>
            <person name="Hassan Y.I."/>
            <person name="Li X.-Z."/>
            <person name="Zhou T."/>
        </authorList>
    </citation>
    <scope>NUCLEOTIDE SEQUENCE [LARGE SCALE GENOMIC DNA]</scope>
    <source>
        <strain evidence="8 10">Cr7-05</strain>
    </source>
</reference>
<dbReference type="Gene3D" id="3.40.605.10">
    <property type="entry name" value="Aldehyde Dehydrogenase, Chain A, domain 1"/>
    <property type="match status" value="1"/>
</dbReference>
<evidence type="ECO:0000259" key="7">
    <source>
        <dbReference type="Pfam" id="PF00171"/>
    </source>
</evidence>
<keyword evidence="2" id="KW-0521">NADP</keyword>
<sequence>MTDLGLLINNEESEATGGGTFERNNPITGELATRAAAATVDDALRAADAAAAAFPAWSKTAPAARRKILLAAADRLQARTDDFIAAMGAETGATAGWASFNVMLAADMLREAASLTTQITGEIIPTNRPGSTAYGVRQAAGVVLSIAPWNAPVILGVRSLATPLACGNTVVFKSSEICPRTHRLIADALLEAGLPPGVLNVVSNAPEDAPELVEALIAHKAIRRVNFTGSTRVGRHIAELSARNLKPALLELGGKAPLVVLDDADLEQAVAAAAFGAYMNQGQICMSTERIVVDDKIADQFVAALAAKASSLKAGDPRAGNTPLGCLVDLSAAQRIDALIKDAVAKGARVVAGGGIEGTIMQATVVDGVTPGMKLYRDESFGPVVAVIRVGSVDEAVRVANDTEYGLSAAVFGRDVTRAMSVAARIESGICHVNGPTVHDEAQMPFGGVKASGYGRFGGKAGIAEFTELRWITVQDGPIHYPI</sequence>
<dbReference type="InterPro" id="IPR029510">
    <property type="entry name" value="Ald_DH_CS_GLU"/>
</dbReference>
<dbReference type="PROSITE" id="PS00687">
    <property type="entry name" value="ALDEHYDE_DEHYDR_GLU"/>
    <property type="match status" value="1"/>
</dbReference>
<dbReference type="CDD" id="cd07105">
    <property type="entry name" value="ALDH_SaliADH"/>
    <property type="match status" value="1"/>
</dbReference>
<dbReference type="SUPFAM" id="SSF53720">
    <property type="entry name" value="ALDH-like"/>
    <property type="match status" value="1"/>
</dbReference>